<evidence type="ECO:0000256" key="6">
    <source>
        <dbReference type="ARBA" id="ARBA00022989"/>
    </source>
</evidence>
<dbReference type="PIRSF" id="PIRSF004925">
    <property type="entry name" value="HcaT"/>
    <property type="match status" value="1"/>
</dbReference>
<evidence type="ECO:0000256" key="5">
    <source>
        <dbReference type="ARBA" id="ARBA00022692"/>
    </source>
</evidence>
<keyword evidence="5 8" id="KW-0812">Transmembrane</keyword>
<evidence type="ECO:0000256" key="1">
    <source>
        <dbReference type="ARBA" id="ARBA00004429"/>
    </source>
</evidence>
<protein>
    <submittedName>
        <fullName evidence="10">Putative MFS metabolite transporter</fullName>
    </submittedName>
</protein>
<evidence type="ECO:0000256" key="4">
    <source>
        <dbReference type="ARBA" id="ARBA00022519"/>
    </source>
</evidence>
<feature type="transmembrane region" description="Helical" evidence="8">
    <location>
        <begin position="33"/>
        <end position="56"/>
    </location>
</feature>
<name>A0A1W1B8K5_9ZZZZ</name>
<keyword evidence="4" id="KW-0997">Cell inner membrane</keyword>
<sequence length="374" mass="42392">MIYLTSLFYFFYFSVIGVYIIFLPKVLEQSGYSASQIGIIFSAAPLVRFLVPLLFIRGFELNKSAFFTALVILFVSVSAMCFSLYNFYALLLSNIFFGIGLSLILPYVELISLHEIGKERYGKSRLFGSIGFMAVALILVHFLENPENALNSLFILSVATIIIAIFVVNHASPIHNERNDQKNGISLLKDWQLWLGFALMQVSFGAFYNFFTIYETAHGISMQTTIYLWSFGVLIEIVMLYFQGKLLQKNLLLILQLSIVATALRWFLVFAFADTLWVMFLAQSLHALSFALFHSAAISYLFVRYHNKALAQQLFSGISYGLGSLVGAILAGYIYEYLPNYLFLISSIIALFAFWSLHLFQKSTSKLINKRGIL</sequence>
<feature type="transmembrane region" description="Helical" evidence="8">
    <location>
        <begin position="7"/>
        <end position="27"/>
    </location>
</feature>
<evidence type="ECO:0000256" key="2">
    <source>
        <dbReference type="ARBA" id="ARBA00022448"/>
    </source>
</evidence>
<evidence type="ECO:0000313" key="10">
    <source>
        <dbReference type="EMBL" id="SFV49856.1"/>
    </source>
</evidence>
<evidence type="ECO:0000256" key="7">
    <source>
        <dbReference type="ARBA" id="ARBA00023136"/>
    </source>
</evidence>
<evidence type="ECO:0000259" key="9">
    <source>
        <dbReference type="Pfam" id="PF12832"/>
    </source>
</evidence>
<keyword evidence="6 8" id="KW-1133">Transmembrane helix</keyword>
<dbReference type="InterPro" id="IPR026032">
    <property type="entry name" value="HcaT-like"/>
</dbReference>
<keyword evidence="7 8" id="KW-0472">Membrane</keyword>
<dbReference type="GO" id="GO:0030395">
    <property type="term" value="F:lactose binding"/>
    <property type="evidence" value="ECO:0007669"/>
    <property type="project" value="TreeGrafter"/>
</dbReference>
<feature type="transmembrane region" description="Helical" evidence="8">
    <location>
        <begin position="341"/>
        <end position="360"/>
    </location>
</feature>
<dbReference type="Gene3D" id="1.20.1250.20">
    <property type="entry name" value="MFS general substrate transporter like domains"/>
    <property type="match status" value="2"/>
</dbReference>
<feature type="transmembrane region" description="Helical" evidence="8">
    <location>
        <begin position="226"/>
        <end position="244"/>
    </location>
</feature>
<dbReference type="AlphaFoldDB" id="A0A1W1B8K5"/>
<feature type="transmembrane region" description="Helical" evidence="8">
    <location>
        <begin position="315"/>
        <end position="335"/>
    </location>
</feature>
<dbReference type="Pfam" id="PF12832">
    <property type="entry name" value="MFS_1_like"/>
    <property type="match status" value="1"/>
</dbReference>
<feature type="transmembrane region" description="Helical" evidence="8">
    <location>
        <begin position="251"/>
        <end position="273"/>
    </location>
</feature>
<comment type="subcellular location">
    <subcellularLocation>
        <location evidence="1">Cell inner membrane</location>
        <topology evidence="1">Multi-pass membrane protein</topology>
    </subcellularLocation>
</comment>
<evidence type="ECO:0000256" key="3">
    <source>
        <dbReference type="ARBA" id="ARBA00022475"/>
    </source>
</evidence>
<reference evidence="10" key="1">
    <citation type="submission" date="2016-10" db="EMBL/GenBank/DDBJ databases">
        <authorList>
            <person name="de Groot N.N."/>
        </authorList>
    </citation>
    <scope>NUCLEOTIDE SEQUENCE</scope>
</reference>
<feature type="domain" description="Major facilitator superfamily associated" evidence="9">
    <location>
        <begin position="6"/>
        <end position="343"/>
    </location>
</feature>
<dbReference type="InterPro" id="IPR024989">
    <property type="entry name" value="MFS_assoc_dom"/>
</dbReference>
<proteinExistence type="predicted"/>
<organism evidence="10">
    <name type="scientific">hydrothermal vent metagenome</name>
    <dbReference type="NCBI Taxonomy" id="652676"/>
    <lineage>
        <taxon>unclassified sequences</taxon>
        <taxon>metagenomes</taxon>
        <taxon>ecological metagenomes</taxon>
    </lineage>
</organism>
<dbReference type="InterPro" id="IPR036259">
    <property type="entry name" value="MFS_trans_sf"/>
</dbReference>
<feature type="transmembrane region" description="Helical" evidence="8">
    <location>
        <begin position="285"/>
        <end position="303"/>
    </location>
</feature>
<evidence type="ECO:0000256" key="8">
    <source>
        <dbReference type="SAM" id="Phobius"/>
    </source>
</evidence>
<dbReference type="PANTHER" id="PTHR23522:SF10">
    <property type="entry name" value="3-PHENYLPROPIONIC ACID TRANSPORTER-RELATED"/>
    <property type="match status" value="1"/>
</dbReference>
<feature type="transmembrane region" description="Helical" evidence="8">
    <location>
        <begin position="65"/>
        <end position="85"/>
    </location>
</feature>
<keyword evidence="3" id="KW-1003">Cell membrane</keyword>
<dbReference type="PANTHER" id="PTHR23522">
    <property type="entry name" value="BLL5896 PROTEIN"/>
    <property type="match status" value="1"/>
</dbReference>
<gene>
    <name evidence="10" type="ORF">MNB_SM-7-1463</name>
</gene>
<dbReference type="GO" id="GO:0015528">
    <property type="term" value="F:lactose:proton symporter activity"/>
    <property type="evidence" value="ECO:0007669"/>
    <property type="project" value="TreeGrafter"/>
</dbReference>
<keyword evidence="2" id="KW-0813">Transport</keyword>
<dbReference type="SUPFAM" id="SSF103473">
    <property type="entry name" value="MFS general substrate transporter"/>
    <property type="match status" value="1"/>
</dbReference>
<feature type="transmembrane region" description="Helical" evidence="8">
    <location>
        <begin position="193"/>
        <end position="214"/>
    </location>
</feature>
<feature type="transmembrane region" description="Helical" evidence="8">
    <location>
        <begin position="125"/>
        <end position="143"/>
    </location>
</feature>
<feature type="transmembrane region" description="Helical" evidence="8">
    <location>
        <begin position="149"/>
        <end position="172"/>
    </location>
</feature>
<accession>A0A1W1B8K5</accession>
<feature type="transmembrane region" description="Helical" evidence="8">
    <location>
        <begin position="91"/>
        <end position="113"/>
    </location>
</feature>
<dbReference type="GO" id="GO:0005886">
    <property type="term" value="C:plasma membrane"/>
    <property type="evidence" value="ECO:0007669"/>
    <property type="project" value="UniProtKB-SubCell"/>
</dbReference>
<dbReference type="EMBL" id="FPHB01000006">
    <property type="protein sequence ID" value="SFV49856.1"/>
    <property type="molecule type" value="Genomic_DNA"/>
</dbReference>